<sequence length="381" mass="43963">MERARQSQSNFLRFGDVIIIGEQLREDLNKENPNIIQTRRYHLRNYSKCFVGKELVQWLIDTHRVQDRETAVLLMRILQDHYVLHHVCDDHQFKDEKLFYRFRVDDDSFPQNTEAALYLRAYSLYKRLLVTWPEITQEHVVTDTGQVYTDAFYGSTLVDWLIHQNEASTREEAFLFCRDMVESGILRHITDDYHFRDGHTLYKFRDDFGQRGVLTDLLKNKRSASRESFSSIGSSRSNTSLTQYFYCPERNHKTSEASSSSNDSVSSDADATEQPKSVLLTGVTVEELEAPNTPYVKRCIRVCSDSVGYGFVIRGESPTYVQTVDPASPAAAAGIKVRQFLYSINGINVLRKNHREVAKIILGADGFLDIEVMMHFRESLL</sequence>
<dbReference type="Pfam" id="PF00610">
    <property type="entry name" value="DEP"/>
    <property type="match status" value="2"/>
</dbReference>
<dbReference type="SUPFAM" id="SSF50156">
    <property type="entry name" value="PDZ domain-like"/>
    <property type="match status" value="1"/>
</dbReference>
<dbReference type="GO" id="GO:0035556">
    <property type="term" value="P:intracellular signal transduction"/>
    <property type="evidence" value="ECO:0007669"/>
    <property type="project" value="InterPro"/>
</dbReference>
<feature type="region of interest" description="Disordered" evidence="1">
    <location>
        <begin position="252"/>
        <end position="273"/>
    </location>
</feature>
<dbReference type="InterPro" id="IPR000591">
    <property type="entry name" value="DEP_dom"/>
</dbReference>
<dbReference type="PANTHER" id="PTHR22829:SF16">
    <property type="entry name" value="PH DOMAIN-CONTAINING PROTEIN"/>
    <property type="match status" value="1"/>
</dbReference>
<proteinExistence type="predicted"/>
<dbReference type="PROSITE" id="PS50186">
    <property type="entry name" value="DEP"/>
    <property type="match status" value="2"/>
</dbReference>
<dbReference type="RefSeq" id="XP_013396714.1">
    <property type="nucleotide sequence ID" value="XM_013541260.1"/>
</dbReference>
<protein>
    <submittedName>
        <fullName evidence="5">DEP domain-containing mTOR-interacting protein</fullName>
    </submittedName>
</protein>
<feature type="domain" description="DEP" evidence="3">
    <location>
        <begin position="147"/>
        <end position="206"/>
    </location>
</feature>
<dbReference type="GO" id="GO:0005096">
    <property type="term" value="F:GTPase activator activity"/>
    <property type="evidence" value="ECO:0007669"/>
    <property type="project" value="TreeGrafter"/>
</dbReference>
<dbReference type="PANTHER" id="PTHR22829">
    <property type="entry name" value="DEP DOMAIN PROTEIN"/>
    <property type="match status" value="1"/>
</dbReference>
<dbReference type="InParanoid" id="A0A1S3IGW1"/>
<dbReference type="Gene3D" id="1.10.10.10">
    <property type="entry name" value="Winged helix-like DNA-binding domain superfamily/Winged helix DNA-binding domain"/>
    <property type="match status" value="2"/>
</dbReference>
<dbReference type="AlphaFoldDB" id="A0A1S3IGW1"/>
<dbReference type="GO" id="GO:0005886">
    <property type="term" value="C:plasma membrane"/>
    <property type="evidence" value="ECO:0007669"/>
    <property type="project" value="TreeGrafter"/>
</dbReference>
<evidence type="ECO:0000259" key="3">
    <source>
        <dbReference type="PROSITE" id="PS50186"/>
    </source>
</evidence>
<dbReference type="GO" id="GO:0023051">
    <property type="term" value="P:regulation of signaling"/>
    <property type="evidence" value="ECO:0007669"/>
    <property type="project" value="TreeGrafter"/>
</dbReference>
<name>A0A1S3IGW1_LINAN</name>
<dbReference type="PROSITE" id="PS50106">
    <property type="entry name" value="PDZ"/>
    <property type="match status" value="1"/>
</dbReference>
<feature type="domain" description="DEP" evidence="3">
    <location>
        <begin position="24"/>
        <end position="104"/>
    </location>
</feature>
<dbReference type="GO" id="GO:0007186">
    <property type="term" value="P:G protein-coupled receptor signaling pathway"/>
    <property type="evidence" value="ECO:0007669"/>
    <property type="project" value="TreeGrafter"/>
</dbReference>
<dbReference type="OrthoDB" id="39497at2759"/>
<dbReference type="SMART" id="SM00228">
    <property type="entry name" value="PDZ"/>
    <property type="match status" value="1"/>
</dbReference>
<keyword evidence="4" id="KW-1185">Reference proteome</keyword>
<dbReference type="InterPro" id="IPR051832">
    <property type="entry name" value="mTOR-Rac_regulators"/>
</dbReference>
<evidence type="ECO:0000256" key="1">
    <source>
        <dbReference type="SAM" id="MobiDB-lite"/>
    </source>
</evidence>
<evidence type="ECO:0000259" key="2">
    <source>
        <dbReference type="PROSITE" id="PS50106"/>
    </source>
</evidence>
<dbReference type="GO" id="GO:0005085">
    <property type="term" value="F:guanyl-nucleotide exchange factor activity"/>
    <property type="evidence" value="ECO:0007669"/>
    <property type="project" value="TreeGrafter"/>
</dbReference>
<dbReference type="InterPro" id="IPR036034">
    <property type="entry name" value="PDZ_sf"/>
</dbReference>
<dbReference type="SUPFAM" id="SSF46785">
    <property type="entry name" value="Winged helix' DNA-binding domain"/>
    <property type="match status" value="2"/>
</dbReference>
<dbReference type="Pfam" id="PF17820">
    <property type="entry name" value="PDZ_6"/>
    <property type="match status" value="1"/>
</dbReference>
<organism evidence="4 5">
    <name type="scientific">Lingula anatina</name>
    <name type="common">Brachiopod</name>
    <name type="synonym">Lingula unguis</name>
    <dbReference type="NCBI Taxonomy" id="7574"/>
    <lineage>
        <taxon>Eukaryota</taxon>
        <taxon>Metazoa</taxon>
        <taxon>Spiralia</taxon>
        <taxon>Lophotrochozoa</taxon>
        <taxon>Brachiopoda</taxon>
        <taxon>Linguliformea</taxon>
        <taxon>Lingulata</taxon>
        <taxon>Lingulida</taxon>
        <taxon>Linguloidea</taxon>
        <taxon>Lingulidae</taxon>
        <taxon>Lingula</taxon>
    </lineage>
</organism>
<dbReference type="OMA" id="HMAEILV"/>
<evidence type="ECO:0000313" key="5">
    <source>
        <dbReference type="RefSeq" id="XP_013396714.1"/>
    </source>
</evidence>
<dbReference type="GeneID" id="106163613"/>
<dbReference type="Proteomes" id="UP000085678">
    <property type="component" value="Unplaced"/>
</dbReference>
<dbReference type="SMART" id="SM00049">
    <property type="entry name" value="DEP"/>
    <property type="match status" value="2"/>
</dbReference>
<reference evidence="5" key="1">
    <citation type="submission" date="2025-08" db="UniProtKB">
        <authorList>
            <consortium name="RefSeq"/>
        </authorList>
    </citation>
    <scope>IDENTIFICATION</scope>
    <source>
        <tissue evidence="5">Gonads</tissue>
    </source>
</reference>
<feature type="compositionally biased region" description="Low complexity" evidence="1">
    <location>
        <begin position="256"/>
        <end position="269"/>
    </location>
</feature>
<dbReference type="STRING" id="7574.A0A1S3IGW1"/>
<dbReference type="InterPro" id="IPR041489">
    <property type="entry name" value="PDZ_6"/>
</dbReference>
<accession>A0A1S3IGW1</accession>
<feature type="domain" description="PDZ" evidence="2">
    <location>
        <begin position="299"/>
        <end position="376"/>
    </location>
</feature>
<dbReference type="InterPro" id="IPR036388">
    <property type="entry name" value="WH-like_DNA-bd_sf"/>
</dbReference>
<dbReference type="InterPro" id="IPR036390">
    <property type="entry name" value="WH_DNA-bd_sf"/>
</dbReference>
<evidence type="ECO:0000313" key="4">
    <source>
        <dbReference type="Proteomes" id="UP000085678"/>
    </source>
</evidence>
<gene>
    <name evidence="5" type="primary">LOC106163613</name>
</gene>
<dbReference type="KEGG" id="lak:106163613"/>
<dbReference type="Gene3D" id="2.30.42.10">
    <property type="match status" value="1"/>
</dbReference>
<dbReference type="InterPro" id="IPR001478">
    <property type="entry name" value="PDZ"/>
</dbReference>